<dbReference type="Proteomes" id="UP001589858">
    <property type="component" value="Unassembled WGS sequence"/>
</dbReference>
<keyword evidence="2" id="KW-1185">Reference proteome</keyword>
<evidence type="ECO:0000313" key="1">
    <source>
        <dbReference type="EMBL" id="MFC0683578.1"/>
    </source>
</evidence>
<sequence>MTGHRNHLFSAGEGSWRAAMIDKRLHPDAQHRLLFTDTLYEDADAYRFLIEGAAHVLDRQLNWSIRAEDFPDYRVPEDTPIEEYRGNPEWRAFLADLRARAMDAMPELVWIVEGRDPWEVFRDRSFIGNSGVDPCSEALKRLALAKWRSANCHREGELFGPPDVFTVGIGEHEAHRFYGDHKGIGILRANAADGWIYEAPLIALNEALLRGEHVADDVLRLMLAPLSDFGLERARLYLLAYLHNNCGGFCCKAGQAHWANRFRVQPERYAYDAMMERKLIAYLGSDVAMLTDRRGGDKKPMSLDAFADRLLAEPGRQFEFAPGESGCGCMGVAA</sequence>
<protein>
    <submittedName>
        <fullName evidence="1">Uncharacterized protein</fullName>
    </submittedName>
</protein>
<proteinExistence type="predicted"/>
<name>A0ABV6S667_9SPHN</name>
<dbReference type="EMBL" id="JBHLTM010000014">
    <property type="protein sequence ID" value="MFC0683578.1"/>
    <property type="molecule type" value="Genomic_DNA"/>
</dbReference>
<gene>
    <name evidence="1" type="ORF">ACFFF8_03105</name>
</gene>
<dbReference type="RefSeq" id="WP_267221718.1">
    <property type="nucleotide sequence ID" value="NZ_JAPCWC010000011.1"/>
</dbReference>
<comment type="caution">
    <text evidence="1">The sequence shown here is derived from an EMBL/GenBank/DDBJ whole genome shotgun (WGS) entry which is preliminary data.</text>
</comment>
<evidence type="ECO:0000313" key="2">
    <source>
        <dbReference type="Proteomes" id="UP001589858"/>
    </source>
</evidence>
<reference evidence="1 2" key="1">
    <citation type="submission" date="2024-09" db="EMBL/GenBank/DDBJ databases">
        <authorList>
            <person name="Sun Q."/>
            <person name="Mori K."/>
        </authorList>
    </citation>
    <scope>NUCLEOTIDE SEQUENCE [LARGE SCALE GENOMIC DNA]</scope>
    <source>
        <strain evidence="1 2">CICC 11035S</strain>
    </source>
</reference>
<accession>A0ABV6S667</accession>
<organism evidence="1 2">
    <name type="scientific">Novosphingobium clariflavum</name>
    <dbReference type="NCBI Taxonomy" id="2029884"/>
    <lineage>
        <taxon>Bacteria</taxon>
        <taxon>Pseudomonadati</taxon>
        <taxon>Pseudomonadota</taxon>
        <taxon>Alphaproteobacteria</taxon>
        <taxon>Sphingomonadales</taxon>
        <taxon>Sphingomonadaceae</taxon>
        <taxon>Novosphingobium</taxon>
    </lineage>
</organism>